<dbReference type="PANTHER" id="PTHR11487:SF0">
    <property type="entry name" value="S-ACYL FATTY ACID SYNTHASE THIOESTERASE, MEDIUM CHAIN"/>
    <property type="match status" value="1"/>
</dbReference>
<gene>
    <name evidence="5" type="ORF">BEK98_43025</name>
</gene>
<dbReference type="GO" id="GO:0016787">
    <property type="term" value="F:hydrolase activity"/>
    <property type="evidence" value="ECO:0007669"/>
    <property type="project" value="UniProtKB-KW"/>
</dbReference>
<evidence type="ECO:0000259" key="4">
    <source>
        <dbReference type="SMART" id="SM00824"/>
    </source>
</evidence>
<feature type="region of interest" description="Disordered" evidence="3">
    <location>
        <begin position="242"/>
        <end position="300"/>
    </location>
</feature>
<organism evidence="5 6">
    <name type="scientific">Streptomyces diastatochromogenes</name>
    <dbReference type="NCBI Taxonomy" id="42236"/>
    <lineage>
        <taxon>Bacteria</taxon>
        <taxon>Bacillati</taxon>
        <taxon>Actinomycetota</taxon>
        <taxon>Actinomycetes</taxon>
        <taxon>Kitasatosporales</taxon>
        <taxon>Streptomycetaceae</taxon>
        <taxon>Streptomyces</taxon>
    </lineage>
</organism>
<dbReference type="InterPro" id="IPR001031">
    <property type="entry name" value="Thioesterase"/>
</dbReference>
<dbReference type="InterPro" id="IPR012223">
    <property type="entry name" value="TEII"/>
</dbReference>
<dbReference type="OrthoDB" id="8480037at2"/>
<dbReference type="SMART" id="SM00824">
    <property type="entry name" value="PKS_TE"/>
    <property type="match status" value="1"/>
</dbReference>
<keyword evidence="2 5" id="KW-0378">Hydrolase</keyword>
<accession>A0A233RXA9</accession>
<dbReference type="InterPro" id="IPR029058">
    <property type="entry name" value="AB_hydrolase_fold"/>
</dbReference>
<evidence type="ECO:0000256" key="2">
    <source>
        <dbReference type="ARBA" id="ARBA00022801"/>
    </source>
</evidence>
<feature type="domain" description="Thioesterase TesA-like" evidence="4">
    <location>
        <begin position="20"/>
        <end position="242"/>
    </location>
</feature>
<evidence type="ECO:0000313" key="6">
    <source>
        <dbReference type="Proteomes" id="UP000215483"/>
    </source>
</evidence>
<evidence type="ECO:0000256" key="3">
    <source>
        <dbReference type="SAM" id="MobiDB-lite"/>
    </source>
</evidence>
<sequence>MDTRWFRRFGEPLPAACRLICFPHAGGSATAYAPLSRKLSGTLDVLAVQYPARQDRRAEPPADGILGLAARIAEALTPYTRQPYAFFGHSMGALVAYETARMLDDGSVPPPVRLFLSGRGAPGPTPDPHDRLPDDAAILAAVRKLGGTDASVLDDPELLDMVLPALRADYGALASYRWQPGPALNTPVTVLVGDADPVVPVASVAGWARQTRQDDEVLVFAGGHFYLSERLDQVTAVLRSRLSPSTGGSSGIPGSGPVGGVGGGAQAGPRGTQAAGGAGAAPAAGEPGGGDQRTAGSAVA</sequence>
<dbReference type="Pfam" id="PF00975">
    <property type="entry name" value="Thioesterase"/>
    <property type="match status" value="1"/>
</dbReference>
<dbReference type="AlphaFoldDB" id="A0A233RXA9"/>
<reference evidence="5 6" key="1">
    <citation type="submission" date="2016-07" db="EMBL/GenBank/DDBJ databases">
        <title>Draft genome of Streptomyces diastatochromogenes.</title>
        <authorList>
            <person name="Podduturi R."/>
            <person name="Lukassen M.B."/>
            <person name="Clausen N."/>
            <person name="Nielsen J.L."/>
            <person name="Jorgensen N.O."/>
        </authorList>
    </citation>
    <scope>NUCLEOTIDE SEQUENCE [LARGE SCALE GENOMIC DNA]</scope>
    <source>
        <strain evidence="5 6">DSM 40608</strain>
    </source>
</reference>
<dbReference type="RefSeq" id="WP_094222476.1">
    <property type="nucleotide sequence ID" value="NZ_MCGQ01000058.1"/>
</dbReference>
<protein>
    <submittedName>
        <fullName evidence="5">Oleoyl-ACP hydrolase</fullName>
    </submittedName>
</protein>
<keyword evidence="6" id="KW-1185">Reference proteome</keyword>
<dbReference type="InterPro" id="IPR020802">
    <property type="entry name" value="TesA-like"/>
</dbReference>
<name>A0A233RXA9_STRDA</name>
<comment type="similarity">
    <text evidence="1">Belongs to the thioesterase family.</text>
</comment>
<evidence type="ECO:0000313" key="5">
    <source>
        <dbReference type="EMBL" id="OXY88026.1"/>
    </source>
</evidence>
<dbReference type="SUPFAM" id="SSF53474">
    <property type="entry name" value="alpha/beta-Hydrolases"/>
    <property type="match status" value="1"/>
</dbReference>
<dbReference type="Proteomes" id="UP000215483">
    <property type="component" value="Unassembled WGS sequence"/>
</dbReference>
<evidence type="ECO:0000256" key="1">
    <source>
        <dbReference type="ARBA" id="ARBA00007169"/>
    </source>
</evidence>
<dbReference type="GO" id="GO:0008610">
    <property type="term" value="P:lipid biosynthetic process"/>
    <property type="evidence" value="ECO:0007669"/>
    <property type="project" value="TreeGrafter"/>
</dbReference>
<feature type="compositionally biased region" description="Gly residues" evidence="3">
    <location>
        <begin position="248"/>
        <end position="266"/>
    </location>
</feature>
<proteinExistence type="inferred from homology"/>
<dbReference type="PANTHER" id="PTHR11487">
    <property type="entry name" value="THIOESTERASE"/>
    <property type="match status" value="1"/>
</dbReference>
<dbReference type="EMBL" id="MCGQ01000058">
    <property type="protein sequence ID" value="OXY88026.1"/>
    <property type="molecule type" value="Genomic_DNA"/>
</dbReference>
<dbReference type="Gene3D" id="3.40.50.1820">
    <property type="entry name" value="alpha/beta hydrolase"/>
    <property type="match status" value="1"/>
</dbReference>
<comment type="caution">
    <text evidence="5">The sequence shown here is derived from an EMBL/GenBank/DDBJ whole genome shotgun (WGS) entry which is preliminary data.</text>
</comment>